<dbReference type="EMBL" id="CP083239">
    <property type="protein sequence ID" value="UOK71951.1"/>
    <property type="molecule type" value="Genomic_DNA"/>
</dbReference>
<keyword evidence="3 5" id="KW-1133">Transmembrane helix</keyword>
<reference evidence="6" key="1">
    <citation type="submission" date="2021-09" db="EMBL/GenBank/DDBJ databases">
        <title>Network and meta-omics reveal the key degrader and cooperation patterns in an efficient 1,4-dioxane-degrading microbial community.</title>
        <authorList>
            <person name="Dai C."/>
        </authorList>
    </citation>
    <scope>NUCLEOTIDE SEQUENCE</scope>
    <source>
        <strain evidence="6">ZM13</strain>
    </source>
</reference>
<evidence type="ECO:0000256" key="2">
    <source>
        <dbReference type="ARBA" id="ARBA00022692"/>
    </source>
</evidence>
<dbReference type="Proteomes" id="UP000831684">
    <property type="component" value="Chromosome"/>
</dbReference>
<organism evidence="6 7">
    <name type="scientific">Ancylobacter polymorphus</name>
    <dbReference type="NCBI Taxonomy" id="223390"/>
    <lineage>
        <taxon>Bacteria</taxon>
        <taxon>Pseudomonadati</taxon>
        <taxon>Pseudomonadota</taxon>
        <taxon>Alphaproteobacteria</taxon>
        <taxon>Hyphomicrobiales</taxon>
        <taxon>Xanthobacteraceae</taxon>
        <taxon>Ancylobacter</taxon>
    </lineage>
</organism>
<dbReference type="Pfam" id="PF04632">
    <property type="entry name" value="FUSC"/>
    <property type="match status" value="1"/>
</dbReference>
<evidence type="ECO:0000256" key="5">
    <source>
        <dbReference type="SAM" id="Phobius"/>
    </source>
</evidence>
<evidence type="ECO:0000256" key="3">
    <source>
        <dbReference type="ARBA" id="ARBA00022989"/>
    </source>
</evidence>
<feature type="transmembrane region" description="Helical" evidence="5">
    <location>
        <begin position="161"/>
        <end position="180"/>
    </location>
</feature>
<dbReference type="GO" id="GO:0005886">
    <property type="term" value="C:plasma membrane"/>
    <property type="evidence" value="ECO:0007669"/>
    <property type="project" value="InterPro"/>
</dbReference>
<sequence length="726" mass="76372">MTPAGTAFPDVWTWLRAAVPVDLGWRNIVFSLRTAAAAVMALGAAYWLQLDDPQWAALTVYLLAQPTAGAAVAKGAFRVAGTLLGAAAGLLILALWSQAPLPLVGSLALWLGFCFTQAGLSRNFTSYSFLLAGYTALLVGLEGASAPAQAWHLAVDRTAEIILGIVFVTAMSVLVFPVYAGDVLRGQLAVLFGRLCHYGAVALQPVTPITAFAPLRREMVEAVVKFDALRSYTLFEAPEMRANDAGLRRMTREFLRVLAVARGLYLRLDEFAVEGAGPVADRLRPAMADVAALLERLAADPAAFADTKRVRAQLLAARVALNAAGAELEAMAGQVPFLPLANGVLILRRAGDLLHGLSMVMVSQAASLRPTGPLALRGLATLAAPKAARPPPVMAPAQRREARLAGLRAGLLLLAMCGFWAATEWTSGFSAAAGLAVLLFFAVNQDRPGALGLSFLICAGLGMVAAYGAMVFVLPRIEGFDALALFLMVALFPAGLMAGTPALALAGTAFGAYFVAELGTGNVFRPDEAGFLNAALSTLFGMGMALVLLKLFPVTSRASRRQLWNTTLGTRLPEAARGERHERAILREIVGALADLLPRLALARPGEDEYLRGTLGAASTALELGRLRRLLGAPELAEETRARVALFLDRFAAQLAGFPEAGSALPAHVAAAEALARETLAGLAGLALPAGSKAAGLNLRAGASLRFIVDRFEIDRAYLLHAFGEG</sequence>
<feature type="transmembrane region" description="Helical" evidence="5">
    <location>
        <begin position="451"/>
        <end position="473"/>
    </location>
</feature>
<feature type="transmembrane region" description="Helical" evidence="5">
    <location>
        <begin position="103"/>
        <end position="120"/>
    </location>
</feature>
<evidence type="ECO:0000313" key="6">
    <source>
        <dbReference type="EMBL" id="UOK71951.1"/>
    </source>
</evidence>
<comment type="subcellular location">
    <subcellularLocation>
        <location evidence="1">Membrane</location>
        <topology evidence="1">Multi-pass membrane protein</topology>
    </subcellularLocation>
</comment>
<feature type="transmembrane region" description="Helical" evidence="5">
    <location>
        <begin position="30"/>
        <end position="48"/>
    </location>
</feature>
<evidence type="ECO:0000256" key="1">
    <source>
        <dbReference type="ARBA" id="ARBA00004141"/>
    </source>
</evidence>
<dbReference type="KEGG" id="apol:K9D25_04330"/>
<dbReference type="GO" id="GO:0022857">
    <property type="term" value="F:transmembrane transporter activity"/>
    <property type="evidence" value="ECO:0007669"/>
    <property type="project" value="InterPro"/>
</dbReference>
<dbReference type="InterPro" id="IPR006726">
    <property type="entry name" value="PHBA_efflux_AaeB/fusaric-R"/>
</dbReference>
<feature type="transmembrane region" description="Helical" evidence="5">
    <location>
        <begin position="127"/>
        <end position="149"/>
    </location>
</feature>
<accession>A0A9E6ZUH3</accession>
<name>A0A9E6ZUH3_9HYPH</name>
<proteinExistence type="predicted"/>
<protein>
    <submittedName>
        <fullName evidence="6">FUSC family protein</fullName>
    </submittedName>
</protein>
<dbReference type="PANTHER" id="PTHR31086">
    <property type="entry name" value="ALUMINUM-ACTIVATED MALATE TRANSPORTER 10"/>
    <property type="match status" value="1"/>
</dbReference>
<feature type="transmembrane region" description="Helical" evidence="5">
    <location>
        <begin position="479"/>
        <end position="496"/>
    </location>
</feature>
<feature type="transmembrane region" description="Helical" evidence="5">
    <location>
        <begin position="404"/>
        <end position="422"/>
    </location>
</feature>
<feature type="transmembrane region" description="Helical" evidence="5">
    <location>
        <begin position="530"/>
        <end position="552"/>
    </location>
</feature>
<evidence type="ECO:0000313" key="7">
    <source>
        <dbReference type="Proteomes" id="UP000831684"/>
    </source>
</evidence>
<keyword evidence="2 5" id="KW-0812">Transmembrane</keyword>
<dbReference type="AlphaFoldDB" id="A0A9E6ZUH3"/>
<feature type="transmembrane region" description="Helical" evidence="5">
    <location>
        <begin position="428"/>
        <end position="444"/>
    </location>
</feature>
<keyword evidence="4 5" id="KW-0472">Membrane</keyword>
<gene>
    <name evidence="6" type="ORF">K9D25_04330</name>
</gene>
<dbReference type="RefSeq" id="WP_244379599.1">
    <property type="nucleotide sequence ID" value="NZ_CP083239.1"/>
</dbReference>
<evidence type="ECO:0000256" key="4">
    <source>
        <dbReference type="ARBA" id="ARBA00023136"/>
    </source>
</evidence>
<feature type="transmembrane region" description="Helical" evidence="5">
    <location>
        <begin position="54"/>
        <end position="72"/>
    </location>
</feature>